<evidence type="ECO:0000313" key="2">
    <source>
        <dbReference type="Proteomes" id="UP001519363"/>
    </source>
</evidence>
<proteinExistence type="predicted"/>
<reference evidence="1 2" key="1">
    <citation type="submission" date="2021-03" db="EMBL/GenBank/DDBJ databases">
        <title>Sequencing the genomes of 1000 actinobacteria strains.</title>
        <authorList>
            <person name="Klenk H.-P."/>
        </authorList>
    </citation>
    <scope>NUCLEOTIDE SEQUENCE [LARGE SCALE GENOMIC DNA]</scope>
    <source>
        <strain evidence="1 2">DSM 44580</strain>
    </source>
</reference>
<organism evidence="1 2">
    <name type="scientific">Crossiella equi</name>
    <dbReference type="NCBI Taxonomy" id="130796"/>
    <lineage>
        <taxon>Bacteria</taxon>
        <taxon>Bacillati</taxon>
        <taxon>Actinomycetota</taxon>
        <taxon>Actinomycetes</taxon>
        <taxon>Pseudonocardiales</taxon>
        <taxon>Pseudonocardiaceae</taxon>
        <taxon>Crossiella</taxon>
    </lineage>
</organism>
<dbReference type="EMBL" id="JAGIOO010000001">
    <property type="protein sequence ID" value="MBP2474957.1"/>
    <property type="molecule type" value="Genomic_DNA"/>
</dbReference>
<protein>
    <submittedName>
        <fullName evidence="1">Uncharacterized protein</fullName>
    </submittedName>
</protein>
<gene>
    <name evidence="1" type="ORF">JOF53_003829</name>
</gene>
<keyword evidence="2" id="KW-1185">Reference proteome</keyword>
<name>A0ABS5AF59_9PSEU</name>
<evidence type="ECO:0000313" key="1">
    <source>
        <dbReference type="EMBL" id="MBP2474957.1"/>
    </source>
</evidence>
<dbReference type="RefSeq" id="WP_086782131.1">
    <property type="nucleotide sequence ID" value="NZ_JAGIOO010000001.1"/>
</dbReference>
<comment type="caution">
    <text evidence="1">The sequence shown here is derived from an EMBL/GenBank/DDBJ whole genome shotgun (WGS) entry which is preliminary data.</text>
</comment>
<accession>A0ABS5AF59</accession>
<sequence length="83" mass="8898">MSSIAEVVSALASVRELLLQAHQGLVEADELMGEALAVLNKLGKHHSESLTPPELLRAGETHQRSQELLGAALDRVESLMTSL</sequence>
<dbReference type="Proteomes" id="UP001519363">
    <property type="component" value="Unassembled WGS sequence"/>
</dbReference>